<dbReference type="InterPro" id="IPR000276">
    <property type="entry name" value="GPCR_Rhodpsn"/>
</dbReference>
<dbReference type="InterPro" id="IPR017452">
    <property type="entry name" value="GPCR_Rhodpsn_7TM"/>
</dbReference>
<dbReference type="CDD" id="cd14997">
    <property type="entry name" value="7tmA_ETH-R"/>
    <property type="match status" value="1"/>
</dbReference>
<dbReference type="SUPFAM" id="SSF81321">
    <property type="entry name" value="Family A G protein-coupled receptor-like"/>
    <property type="match status" value="1"/>
</dbReference>
<feature type="compositionally biased region" description="Polar residues" evidence="10">
    <location>
        <begin position="533"/>
        <end position="549"/>
    </location>
</feature>
<feature type="region of interest" description="Disordered" evidence="10">
    <location>
        <begin position="647"/>
        <end position="666"/>
    </location>
</feature>
<dbReference type="Pfam" id="PF00001">
    <property type="entry name" value="7tm_1"/>
    <property type="match status" value="1"/>
</dbReference>
<keyword evidence="8 9" id="KW-0807">Transducer</keyword>
<dbReference type="SMART" id="SM01381">
    <property type="entry name" value="7TM_GPCR_Srsx"/>
    <property type="match status" value="1"/>
</dbReference>
<sequence length="835" mass="89308">MDRKRSPQRSRQSVTTASSSQPARPASRGGQGVGDPHHHHHHHHVLSLVDGHGWVVGGSQDHRQRHSTVAGQLSAVVRQAHCCVRQNAAPSLGGDSECVQFGAGERRSKTTPRERRSGTAGRRSAVATVVWIVLSQLIHVGSVAASQALDADPGNSNASNAGNVYGNRFGRLLLNGTRSVGGAGPSLLGASTTVLTTEPAPFDGGVAFAAAAAADGTASAGFNDSSEMPQIPEYIRATSMVFCIIIMCLGVIGNVMVPIVILKTKDMRNSTNIFLTNLSIADLLVLLVCTPTVLVEVNSPPEVWVLGEEMCNRAVPFVELTVAHASVLTILAISFERYYAICEPLKAGYVCTKTRALLICLAAWTVAAILTSFWPASFFVGSIVLFFIVPLLILVVLYSVIAKNLMENPTIIMSSASSGNRGNVYKYRKQVIFMLGAVVVSFFVCLLPFRALTLWIIIVPSEAIVSIGIERFYILLYFCRIMLYMNSAINPILYNLMSSKFRNGFLQLLGCGKIVRSDSISSGGTRKGGGTFHTGSTNLSSSHGTSQRKGGQREESSSSTSSSSIRRPTVQFQHPPVSDEWHPGQGVLRRHSSIISIRGATVPAVAGNGKSHDSAAPPPLTVRANGNKIVEEEEVVGDGCLQQALAAVEPPTPPPPPPPLPNSNGFHRFKDRVRIASSRQSYRARLDFHHYRTGGYVGHGQLTATTTTINKNTATTEEEEEESTDVAARPDDEPPRRSNDNNRFSLLHAATAALATATTAATATAVMVIVAASGSVDLVDESTDRERPGERFQSVDQTDWTGREAERNNGKESPALAASCIAPSPCAVGSMECDI</sequence>
<protein>
    <submittedName>
        <fullName evidence="13">G_PROTEIN_RECEP_F1_2 domain-containing protein</fullName>
    </submittedName>
</protein>
<evidence type="ECO:0000256" key="1">
    <source>
        <dbReference type="ARBA" id="ARBA00004141"/>
    </source>
</evidence>
<keyword evidence="5 9" id="KW-0297">G-protein coupled receptor</keyword>
<feature type="transmembrane region" description="Helical" evidence="11">
    <location>
        <begin position="380"/>
        <end position="401"/>
    </location>
</feature>
<feature type="transmembrane region" description="Helical" evidence="11">
    <location>
        <begin position="472"/>
        <end position="493"/>
    </location>
</feature>
<feature type="transmembrane region" description="Helical" evidence="11">
    <location>
        <begin position="274"/>
        <end position="294"/>
    </location>
</feature>
<evidence type="ECO:0000256" key="5">
    <source>
        <dbReference type="ARBA" id="ARBA00023040"/>
    </source>
</evidence>
<dbReference type="VEuPathDB" id="VectorBase:ACON002881"/>
<dbReference type="Proteomes" id="UP001105220">
    <property type="component" value="Unplaced"/>
</dbReference>
<reference evidence="13" key="2">
    <citation type="submission" date="2020-05" db="UniProtKB">
        <authorList>
            <consortium name="EnsemblMetazoa"/>
        </authorList>
    </citation>
    <scope>IDENTIFICATION</scope>
    <source>
        <strain evidence="13">Ngousso</strain>
    </source>
</reference>
<keyword evidence="3 9" id="KW-0812">Transmembrane</keyword>
<feature type="transmembrane region" description="Helical" evidence="11">
    <location>
        <begin position="234"/>
        <end position="262"/>
    </location>
</feature>
<feature type="region of interest" description="Disordered" evidence="10">
    <location>
        <begin position="1"/>
        <end position="45"/>
    </location>
</feature>
<evidence type="ECO:0000256" key="7">
    <source>
        <dbReference type="ARBA" id="ARBA00023170"/>
    </source>
</evidence>
<feature type="region of interest" description="Disordered" evidence="10">
    <location>
        <begin position="707"/>
        <end position="742"/>
    </location>
</feature>
<dbReference type="GO" id="GO:0004930">
    <property type="term" value="F:G protein-coupled receptor activity"/>
    <property type="evidence" value="ECO:0007669"/>
    <property type="project" value="UniProtKB-KW"/>
</dbReference>
<evidence type="ECO:0000313" key="13">
    <source>
        <dbReference type="EnsemblMetazoa" id="ACON002881-PB"/>
    </source>
</evidence>
<dbReference type="Gene3D" id="1.20.1070.10">
    <property type="entry name" value="Rhodopsin 7-helix transmembrane proteins"/>
    <property type="match status" value="2"/>
</dbReference>
<evidence type="ECO:0000259" key="12">
    <source>
        <dbReference type="PROSITE" id="PS50262"/>
    </source>
</evidence>
<dbReference type="GO" id="GO:0005886">
    <property type="term" value="C:plasma membrane"/>
    <property type="evidence" value="ECO:0007669"/>
    <property type="project" value="TreeGrafter"/>
</dbReference>
<keyword evidence="4 11" id="KW-1133">Transmembrane helix</keyword>
<dbReference type="PRINTS" id="PR00237">
    <property type="entry name" value="GPCRRHODOPSN"/>
</dbReference>
<feature type="domain" description="G-protein coupled receptors family 1 profile" evidence="12">
    <location>
        <begin position="253"/>
        <end position="494"/>
    </location>
</feature>
<reference key="1">
    <citation type="journal article" date="2019" name="Genes (Basel)">
        <title>A High-Quality De novo Genome Assembly from a Single Mosquito Using PacBio Sequencing.</title>
        <authorList>
            <person name="Kingan S.B."/>
            <person name="Heaton H."/>
            <person name="Cudini J."/>
            <person name="Lambert C.C."/>
            <person name="Baybayan P."/>
            <person name="Galvin B.D."/>
            <person name="Durbin R."/>
            <person name="Korlach J."/>
            <person name="Lawniczak M.K.N."/>
        </authorList>
    </citation>
    <scope>NUCLEOTIDE SEQUENCE [LARGE SCALE GENOMIC DNA]</scope>
    <source>
        <strain>Mali-NIH</strain>
    </source>
</reference>
<dbReference type="PANTHER" id="PTHR24243:SF233">
    <property type="entry name" value="THYROTROPIN-RELEASING HORMONE RECEPTOR"/>
    <property type="match status" value="1"/>
</dbReference>
<dbReference type="PROSITE" id="PS50262">
    <property type="entry name" value="G_PROTEIN_RECEP_F1_2"/>
    <property type="match status" value="1"/>
</dbReference>
<keyword evidence="6 11" id="KW-0472">Membrane</keyword>
<comment type="subcellular location">
    <subcellularLocation>
        <location evidence="1">Membrane</location>
        <topology evidence="1">Multi-pass membrane protein</topology>
    </subcellularLocation>
</comment>
<keyword evidence="7 9" id="KW-0675">Receptor</keyword>
<evidence type="ECO:0000256" key="2">
    <source>
        <dbReference type="ARBA" id="ARBA00010663"/>
    </source>
</evidence>
<organism evidence="13 14">
    <name type="scientific">Anopheles coluzzii</name>
    <name type="common">African malaria mosquito</name>
    <dbReference type="NCBI Taxonomy" id="1518534"/>
    <lineage>
        <taxon>Eukaryota</taxon>
        <taxon>Metazoa</taxon>
        <taxon>Ecdysozoa</taxon>
        <taxon>Arthropoda</taxon>
        <taxon>Hexapoda</taxon>
        <taxon>Insecta</taxon>
        <taxon>Pterygota</taxon>
        <taxon>Neoptera</taxon>
        <taxon>Endopterygota</taxon>
        <taxon>Diptera</taxon>
        <taxon>Nematocera</taxon>
        <taxon>Culicoidea</taxon>
        <taxon>Culicidae</taxon>
        <taxon>Anophelinae</taxon>
        <taxon>Anopheles</taxon>
    </lineage>
</organism>
<feature type="transmembrane region" description="Helical" evidence="11">
    <location>
        <begin position="431"/>
        <end position="460"/>
    </location>
</feature>
<proteinExistence type="inferred from homology"/>
<evidence type="ECO:0000256" key="11">
    <source>
        <dbReference type="SAM" id="Phobius"/>
    </source>
</evidence>
<feature type="region of interest" description="Disordered" evidence="10">
    <location>
        <begin position="520"/>
        <end position="584"/>
    </location>
</feature>
<dbReference type="VEuPathDB" id="VectorBase:ACMO_013872"/>
<accession>A0A6E8VFG7</accession>
<feature type="transmembrane region" description="Helical" evidence="11">
    <location>
        <begin position="746"/>
        <end position="772"/>
    </location>
</feature>
<feature type="transmembrane region" description="Helical" evidence="11">
    <location>
        <begin position="314"/>
        <end position="335"/>
    </location>
</feature>
<feature type="transmembrane region" description="Helical" evidence="11">
    <location>
        <begin position="356"/>
        <end position="374"/>
    </location>
</feature>
<dbReference type="EnsemblMetazoa" id="ACON002881-RB">
    <property type="protein sequence ID" value="ACON002881-PB"/>
    <property type="gene ID" value="ACON002881"/>
</dbReference>
<feature type="compositionally biased region" description="Basic and acidic residues" evidence="10">
    <location>
        <begin position="728"/>
        <end position="740"/>
    </location>
</feature>
<evidence type="ECO:0000256" key="8">
    <source>
        <dbReference type="ARBA" id="ARBA00023224"/>
    </source>
</evidence>
<evidence type="ECO:0000256" key="3">
    <source>
        <dbReference type="ARBA" id="ARBA00022692"/>
    </source>
</evidence>
<evidence type="ECO:0000256" key="4">
    <source>
        <dbReference type="ARBA" id="ARBA00022989"/>
    </source>
</evidence>
<dbReference type="PANTHER" id="PTHR24243">
    <property type="entry name" value="G-PROTEIN COUPLED RECEPTOR"/>
    <property type="match status" value="1"/>
</dbReference>
<dbReference type="VEuPathDB" id="VectorBase:ACON2_035307"/>
<dbReference type="AlphaFoldDB" id="A0A6E8VFG7"/>
<comment type="similarity">
    <text evidence="2 9">Belongs to the G-protein coupled receptor 1 family.</text>
</comment>
<evidence type="ECO:0000256" key="6">
    <source>
        <dbReference type="ARBA" id="ARBA00023136"/>
    </source>
</evidence>
<keyword evidence="14" id="KW-1185">Reference proteome</keyword>
<dbReference type="PROSITE" id="PS00237">
    <property type="entry name" value="G_PROTEIN_RECEP_F1_1"/>
    <property type="match status" value="2"/>
</dbReference>
<feature type="compositionally biased region" description="Low complexity" evidence="10">
    <location>
        <begin position="17"/>
        <end position="28"/>
    </location>
</feature>
<name>A0A6E8VFG7_ANOCL</name>
<evidence type="ECO:0000313" key="14">
    <source>
        <dbReference type="Proteomes" id="UP001105220"/>
    </source>
</evidence>
<evidence type="ECO:0000256" key="10">
    <source>
        <dbReference type="SAM" id="MobiDB-lite"/>
    </source>
</evidence>
<feature type="compositionally biased region" description="Pro residues" evidence="10">
    <location>
        <begin position="650"/>
        <end position="661"/>
    </location>
</feature>
<evidence type="ECO:0000256" key="9">
    <source>
        <dbReference type="RuleBase" id="RU000688"/>
    </source>
</evidence>